<protein>
    <submittedName>
        <fullName evidence="1">Uncharacterized protein</fullName>
    </submittedName>
</protein>
<sequence length="98" mass="11121">MSCELFRVSSRRLSFSCELLVRRSTTEFFPPSTALISALFPSKCQFLPPPSTAIGESKAYYIRGEEIAEIMKNQYIFGQMRAHHSELDDVASKNEIVL</sequence>
<accession>A0ABR2M4J3</accession>
<name>A0ABR2M4J3_9ASPA</name>
<evidence type="ECO:0000313" key="2">
    <source>
        <dbReference type="Proteomes" id="UP001412067"/>
    </source>
</evidence>
<evidence type="ECO:0000313" key="1">
    <source>
        <dbReference type="EMBL" id="KAK8958968.1"/>
    </source>
</evidence>
<dbReference type="Proteomes" id="UP001412067">
    <property type="component" value="Unassembled WGS sequence"/>
</dbReference>
<organism evidence="1 2">
    <name type="scientific">Platanthera guangdongensis</name>
    <dbReference type="NCBI Taxonomy" id="2320717"/>
    <lineage>
        <taxon>Eukaryota</taxon>
        <taxon>Viridiplantae</taxon>
        <taxon>Streptophyta</taxon>
        <taxon>Embryophyta</taxon>
        <taxon>Tracheophyta</taxon>
        <taxon>Spermatophyta</taxon>
        <taxon>Magnoliopsida</taxon>
        <taxon>Liliopsida</taxon>
        <taxon>Asparagales</taxon>
        <taxon>Orchidaceae</taxon>
        <taxon>Orchidoideae</taxon>
        <taxon>Orchideae</taxon>
        <taxon>Orchidinae</taxon>
        <taxon>Platanthera</taxon>
    </lineage>
</organism>
<proteinExistence type="predicted"/>
<dbReference type="EMBL" id="JBBWWR010000012">
    <property type="protein sequence ID" value="KAK8958968.1"/>
    <property type="molecule type" value="Genomic_DNA"/>
</dbReference>
<gene>
    <name evidence="1" type="ORF">KSP40_PGU000594</name>
</gene>
<keyword evidence="2" id="KW-1185">Reference proteome</keyword>
<comment type="caution">
    <text evidence="1">The sequence shown here is derived from an EMBL/GenBank/DDBJ whole genome shotgun (WGS) entry which is preliminary data.</text>
</comment>
<reference evidence="1 2" key="1">
    <citation type="journal article" date="2022" name="Nat. Plants">
        <title>Genomes of leafy and leafless Platanthera orchids illuminate the evolution of mycoheterotrophy.</title>
        <authorList>
            <person name="Li M.H."/>
            <person name="Liu K.W."/>
            <person name="Li Z."/>
            <person name="Lu H.C."/>
            <person name="Ye Q.L."/>
            <person name="Zhang D."/>
            <person name="Wang J.Y."/>
            <person name="Li Y.F."/>
            <person name="Zhong Z.M."/>
            <person name="Liu X."/>
            <person name="Yu X."/>
            <person name="Liu D.K."/>
            <person name="Tu X.D."/>
            <person name="Liu B."/>
            <person name="Hao Y."/>
            <person name="Liao X.Y."/>
            <person name="Jiang Y.T."/>
            <person name="Sun W.H."/>
            <person name="Chen J."/>
            <person name="Chen Y.Q."/>
            <person name="Ai Y."/>
            <person name="Zhai J.W."/>
            <person name="Wu S.S."/>
            <person name="Zhou Z."/>
            <person name="Hsiao Y.Y."/>
            <person name="Wu W.L."/>
            <person name="Chen Y.Y."/>
            <person name="Lin Y.F."/>
            <person name="Hsu J.L."/>
            <person name="Li C.Y."/>
            <person name="Wang Z.W."/>
            <person name="Zhao X."/>
            <person name="Zhong W.Y."/>
            <person name="Ma X.K."/>
            <person name="Ma L."/>
            <person name="Huang J."/>
            <person name="Chen G.Z."/>
            <person name="Huang M.Z."/>
            <person name="Huang L."/>
            <person name="Peng D.H."/>
            <person name="Luo Y.B."/>
            <person name="Zou S.Q."/>
            <person name="Chen S.P."/>
            <person name="Lan S."/>
            <person name="Tsai W.C."/>
            <person name="Van de Peer Y."/>
            <person name="Liu Z.J."/>
        </authorList>
    </citation>
    <scope>NUCLEOTIDE SEQUENCE [LARGE SCALE GENOMIC DNA]</scope>
    <source>
        <strain evidence="1">Lor288</strain>
    </source>
</reference>